<evidence type="ECO:0000313" key="1">
    <source>
        <dbReference type="EMBL" id="GAH71859.1"/>
    </source>
</evidence>
<proteinExistence type="predicted"/>
<dbReference type="EMBL" id="BARU01032506">
    <property type="protein sequence ID" value="GAH71859.1"/>
    <property type="molecule type" value="Genomic_DNA"/>
</dbReference>
<dbReference type="InterPro" id="IPR015943">
    <property type="entry name" value="WD40/YVTN_repeat-like_dom_sf"/>
</dbReference>
<dbReference type="AlphaFoldDB" id="X1J0H8"/>
<organism evidence="1">
    <name type="scientific">marine sediment metagenome</name>
    <dbReference type="NCBI Taxonomy" id="412755"/>
    <lineage>
        <taxon>unclassified sequences</taxon>
        <taxon>metagenomes</taxon>
        <taxon>ecological metagenomes</taxon>
    </lineage>
</organism>
<dbReference type="Gene3D" id="2.130.10.10">
    <property type="entry name" value="YVTN repeat-like/Quinoprotein amine dehydrogenase"/>
    <property type="match status" value="1"/>
</dbReference>
<gene>
    <name evidence="1" type="ORF">S03H2_51257</name>
</gene>
<sequence length="217" mass="24360">SAEDEIHEYDLSVAWDISSAVWQQLFSVASEETAPQGLFFKPDGSKVYIIGQQNTEINEYDLSVAWDISSAVWQQLFSVSTEEVAPSGLFFKPDGLKMYIIGSAEDEINEYDLSVAWDISSAVWQQLFSVTSKETFPNGLFFKPDGSKVYSIGQQNAEIHEYDLSVAWDISSAVWQQLFSVASEETAPQGLFFKPDGNKLYIIGTQADEINEYNLFI</sequence>
<reference evidence="1" key="1">
    <citation type="journal article" date="2014" name="Front. Microbiol.">
        <title>High frequency of phylogenetically diverse reductive dehalogenase-homologous genes in deep subseafloor sedimentary metagenomes.</title>
        <authorList>
            <person name="Kawai M."/>
            <person name="Futagami T."/>
            <person name="Toyoda A."/>
            <person name="Takaki Y."/>
            <person name="Nishi S."/>
            <person name="Hori S."/>
            <person name="Arai W."/>
            <person name="Tsubouchi T."/>
            <person name="Morono Y."/>
            <person name="Uchiyama I."/>
            <person name="Ito T."/>
            <person name="Fujiyama A."/>
            <person name="Inagaki F."/>
            <person name="Takami H."/>
        </authorList>
    </citation>
    <scope>NUCLEOTIDE SEQUENCE</scope>
    <source>
        <strain evidence="1">Expedition CK06-06</strain>
    </source>
</reference>
<dbReference type="SUPFAM" id="SSF63825">
    <property type="entry name" value="YWTD domain"/>
    <property type="match status" value="1"/>
</dbReference>
<accession>X1J0H8</accession>
<protein>
    <submittedName>
        <fullName evidence="1">Uncharacterized protein</fullName>
    </submittedName>
</protein>
<name>X1J0H8_9ZZZZ</name>
<comment type="caution">
    <text evidence="1">The sequence shown here is derived from an EMBL/GenBank/DDBJ whole genome shotgun (WGS) entry which is preliminary data.</text>
</comment>
<feature type="non-terminal residue" evidence="1">
    <location>
        <position position="1"/>
    </location>
</feature>